<name>A0A1N7HVE2_9FLAO</name>
<evidence type="ECO:0000313" key="2">
    <source>
        <dbReference type="Proteomes" id="UP000186106"/>
    </source>
</evidence>
<sequence>MLINGNYTEGSISVYPVSENGFVLKKYLENLK</sequence>
<gene>
    <name evidence="1" type="ORF">SAMN05421768_101390</name>
</gene>
<protein>
    <submittedName>
        <fullName evidence="1">Uncharacterized protein</fullName>
    </submittedName>
</protein>
<evidence type="ECO:0000313" key="1">
    <source>
        <dbReference type="EMBL" id="SIS28795.1"/>
    </source>
</evidence>
<accession>A0A1N7HVE2</accession>
<organism evidence="1 2">
    <name type="scientific">Chryseobacterium joostei</name>
    <dbReference type="NCBI Taxonomy" id="112234"/>
    <lineage>
        <taxon>Bacteria</taxon>
        <taxon>Pseudomonadati</taxon>
        <taxon>Bacteroidota</taxon>
        <taxon>Flavobacteriia</taxon>
        <taxon>Flavobacteriales</taxon>
        <taxon>Weeksellaceae</taxon>
        <taxon>Chryseobacterium group</taxon>
        <taxon>Chryseobacterium</taxon>
    </lineage>
</organism>
<dbReference type="AlphaFoldDB" id="A0A1N7HVE2"/>
<proteinExistence type="predicted"/>
<reference evidence="1 2" key="1">
    <citation type="submission" date="2017-01" db="EMBL/GenBank/DDBJ databases">
        <authorList>
            <person name="Mah S.A."/>
            <person name="Swanson W.J."/>
            <person name="Moy G.W."/>
            <person name="Vacquier V.D."/>
        </authorList>
    </citation>
    <scope>NUCLEOTIDE SEQUENCE [LARGE SCALE GENOMIC DNA]</scope>
    <source>
        <strain evidence="1 2">DSM 16927</strain>
    </source>
</reference>
<dbReference type="Proteomes" id="UP000186106">
    <property type="component" value="Unassembled WGS sequence"/>
</dbReference>
<dbReference type="EMBL" id="FTNZ01000001">
    <property type="protein sequence ID" value="SIS28795.1"/>
    <property type="molecule type" value="Genomic_DNA"/>
</dbReference>